<dbReference type="PRINTS" id="PR00086">
    <property type="entry name" value="LLDHDRGNASE"/>
</dbReference>
<sequence>MNKQKLTIIGIGHVGSYVLSDIMKLGLFSEIALIDSNENISKGEALDQLHANPFTFMPNTKVFSGTYQDCADSDLVIVSAGASIVPSEEEKMPDRALLAENSAKIIREIMANIVAHTNNAVLIFITNPVDTIVHIAENEFDYPAGKIFGTGTMLDTARLKRILADKYNIDPKSITAYMMGEHGMTAFPVLSRANIQGFKMSEWKDLFESTEIDQVSIKNQVVQAAYDVFNGKGWTNAGIAQAVTTLVKAVMLDERSVYPVSTTLRGQYGYNGNVTLSMPCIIGRNGIEKQLEIILDEEEEKMLRESAAYIQNIMSSVGAGIKSIS</sequence>
<name>A0A1I3Y974_9LACT</name>
<evidence type="ECO:0000256" key="5">
    <source>
        <dbReference type="ARBA" id="ARBA00023027"/>
    </source>
</evidence>
<dbReference type="OrthoDB" id="9802969at2"/>
<evidence type="ECO:0000256" key="6">
    <source>
        <dbReference type="NCBIfam" id="TIGR01771"/>
    </source>
</evidence>
<evidence type="ECO:0000256" key="3">
    <source>
        <dbReference type="ARBA" id="ARBA00012967"/>
    </source>
</evidence>
<dbReference type="NCBIfam" id="TIGR01771">
    <property type="entry name" value="L-LDH-NAD"/>
    <property type="match status" value="1"/>
</dbReference>
<gene>
    <name evidence="12" type="ORF">SAMN04488569_102018</name>
</gene>
<dbReference type="PIRSF" id="PIRSF000102">
    <property type="entry name" value="Lac_mal_DH"/>
    <property type="match status" value="1"/>
</dbReference>
<dbReference type="GO" id="GO:0004459">
    <property type="term" value="F:L-lactate dehydrogenase (NAD+) activity"/>
    <property type="evidence" value="ECO:0007669"/>
    <property type="project" value="UniProtKB-UniRule"/>
</dbReference>
<dbReference type="InterPro" id="IPR011304">
    <property type="entry name" value="L-lactate_DH"/>
</dbReference>
<evidence type="ECO:0000256" key="2">
    <source>
        <dbReference type="ARBA" id="ARBA00006054"/>
    </source>
</evidence>
<evidence type="ECO:0000256" key="9">
    <source>
        <dbReference type="RuleBase" id="RU003369"/>
    </source>
</evidence>
<keyword evidence="13" id="KW-1185">Reference proteome</keyword>
<dbReference type="InterPro" id="IPR015955">
    <property type="entry name" value="Lactate_DH/Glyco_Ohase_4_C"/>
</dbReference>
<dbReference type="SUPFAM" id="SSF56327">
    <property type="entry name" value="LDH C-terminal domain-like"/>
    <property type="match status" value="1"/>
</dbReference>
<dbReference type="EC" id="1.1.1.27" evidence="3 6"/>
<organism evidence="12 13">
    <name type="scientific">Marinilactibacillus piezotolerans</name>
    <dbReference type="NCBI Taxonomy" id="258723"/>
    <lineage>
        <taxon>Bacteria</taxon>
        <taxon>Bacillati</taxon>
        <taxon>Bacillota</taxon>
        <taxon>Bacilli</taxon>
        <taxon>Lactobacillales</taxon>
        <taxon>Carnobacteriaceae</taxon>
        <taxon>Marinilactibacillus</taxon>
    </lineage>
</organism>
<dbReference type="GO" id="GO:0006089">
    <property type="term" value="P:lactate metabolic process"/>
    <property type="evidence" value="ECO:0007669"/>
    <property type="project" value="TreeGrafter"/>
</dbReference>
<dbReference type="InterPro" id="IPR022383">
    <property type="entry name" value="Lactate/malate_DH_C"/>
</dbReference>
<evidence type="ECO:0000256" key="8">
    <source>
        <dbReference type="PIRSR" id="PIRSR000102-3"/>
    </source>
</evidence>
<feature type="binding site" evidence="8">
    <location>
        <begin position="125"/>
        <end position="127"/>
    </location>
    <ligand>
        <name>NAD(+)</name>
        <dbReference type="ChEBI" id="CHEBI:57540"/>
    </ligand>
</feature>
<dbReference type="GO" id="GO:0006096">
    <property type="term" value="P:glycolytic process"/>
    <property type="evidence" value="ECO:0007669"/>
    <property type="project" value="UniProtKB-UniRule"/>
</dbReference>
<dbReference type="Gene3D" id="3.40.50.720">
    <property type="entry name" value="NAD(P)-binding Rossmann-like Domain"/>
    <property type="match status" value="1"/>
</dbReference>
<evidence type="ECO:0000256" key="4">
    <source>
        <dbReference type="ARBA" id="ARBA00023002"/>
    </source>
</evidence>
<dbReference type="SUPFAM" id="SSF51735">
    <property type="entry name" value="NAD(P)-binding Rossmann-fold domains"/>
    <property type="match status" value="1"/>
</dbReference>
<dbReference type="Gene3D" id="3.90.110.10">
    <property type="entry name" value="Lactate dehydrogenase/glycoside hydrolase, family 4, C-terminal"/>
    <property type="match status" value="1"/>
</dbReference>
<dbReference type="InterPro" id="IPR001236">
    <property type="entry name" value="Lactate/malate_DH_N"/>
</dbReference>
<feature type="active site" description="Proton acceptor" evidence="7">
    <location>
        <position position="182"/>
    </location>
</feature>
<feature type="binding site" evidence="8">
    <location>
        <begin position="10"/>
        <end position="15"/>
    </location>
    <ligand>
        <name>NAD(+)</name>
        <dbReference type="ChEBI" id="CHEBI:57540"/>
    </ligand>
</feature>
<keyword evidence="4 9" id="KW-0560">Oxidoreductase</keyword>
<evidence type="ECO:0000259" key="11">
    <source>
        <dbReference type="Pfam" id="PF02866"/>
    </source>
</evidence>
<protein>
    <recommendedName>
        <fullName evidence="3 6">L-lactate dehydrogenase</fullName>
        <ecNumber evidence="3 6">1.1.1.27</ecNumber>
    </recommendedName>
</protein>
<comment type="similarity">
    <text evidence="2">Belongs to the LDH/MDH superfamily. LDH family.</text>
</comment>
<feature type="domain" description="Lactate/malate dehydrogenase N-terminal" evidence="10">
    <location>
        <begin position="5"/>
        <end position="149"/>
    </location>
</feature>
<dbReference type="UniPathway" id="UPA00554">
    <property type="reaction ID" value="UER00611"/>
</dbReference>
<feature type="binding site" evidence="8">
    <location>
        <position position="35"/>
    </location>
    <ligand>
        <name>NAD(+)</name>
        <dbReference type="ChEBI" id="CHEBI:57540"/>
    </ligand>
</feature>
<dbReference type="Pfam" id="PF00056">
    <property type="entry name" value="Ldh_1_N"/>
    <property type="match status" value="1"/>
</dbReference>
<comment type="pathway">
    <text evidence="1">Fermentation; pyruvate fermentation to lactate; (S)-lactate from pyruvate: step 1/1.</text>
</comment>
<dbReference type="GO" id="GO:0005737">
    <property type="term" value="C:cytoplasm"/>
    <property type="evidence" value="ECO:0007669"/>
    <property type="project" value="UniProtKB-UniRule"/>
</dbReference>
<dbReference type="InterPro" id="IPR036291">
    <property type="entry name" value="NAD(P)-bd_dom_sf"/>
</dbReference>
<reference evidence="13" key="1">
    <citation type="submission" date="2016-10" db="EMBL/GenBank/DDBJ databases">
        <authorList>
            <person name="Varghese N."/>
            <person name="Submissions S."/>
        </authorList>
    </citation>
    <scope>NUCLEOTIDE SEQUENCE [LARGE SCALE GENOMIC DNA]</scope>
    <source>
        <strain evidence="13">DSM 16108</strain>
    </source>
</reference>
<dbReference type="AlphaFoldDB" id="A0A1I3Y974"/>
<evidence type="ECO:0000313" key="12">
    <source>
        <dbReference type="EMBL" id="SFK28280.1"/>
    </source>
</evidence>
<feature type="domain" description="Lactate/malate dehydrogenase C-terminal" evidence="11">
    <location>
        <begin position="152"/>
        <end position="316"/>
    </location>
</feature>
<dbReference type="EMBL" id="FOSJ01000020">
    <property type="protein sequence ID" value="SFK28280.1"/>
    <property type="molecule type" value="Genomic_DNA"/>
</dbReference>
<dbReference type="PANTHER" id="PTHR43128">
    <property type="entry name" value="L-2-HYDROXYCARBOXYLATE DEHYDROGENASE (NAD(P)(+))"/>
    <property type="match status" value="1"/>
</dbReference>
<dbReference type="RefSeq" id="WP_091897377.1">
    <property type="nucleotide sequence ID" value="NZ_FOSJ01000020.1"/>
</dbReference>
<evidence type="ECO:0000256" key="7">
    <source>
        <dbReference type="PIRSR" id="PIRSR000102-1"/>
    </source>
</evidence>
<keyword evidence="5 8" id="KW-0520">NAD</keyword>
<proteinExistence type="inferred from homology"/>
<evidence type="ECO:0000256" key="1">
    <source>
        <dbReference type="ARBA" id="ARBA00004843"/>
    </source>
</evidence>
<evidence type="ECO:0000313" key="13">
    <source>
        <dbReference type="Proteomes" id="UP000199589"/>
    </source>
</evidence>
<accession>A0A1I3Y974</accession>
<dbReference type="PANTHER" id="PTHR43128:SF31">
    <property type="entry name" value="L-LACTATE DEHYDROGENASE"/>
    <property type="match status" value="1"/>
</dbReference>
<dbReference type="Proteomes" id="UP000199589">
    <property type="component" value="Unassembled WGS sequence"/>
</dbReference>
<dbReference type="Pfam" id="PF02866">
    <property type="entry name" value="Ldh_1_C"/>
    <property type="match status" value="1"/>
</dbReference>
<dbReference type="InterPro" id="IPR001557">
    <property type="entry name" value="L-lactate/malate_DH"/>
</dbReference>
<evidence type="ECO:0000259" key="10">
    <source>
        <dbReference type="Pfam" id="PF00056"/>
    </source>
</evidence>